<name>W7E7T0_BIPV3</name>
<evidence type="ECO:0000313" key="2">
    <source>
        <dbReference type="Proteomes" id="UP000054337"/>
    </source>
</evidence>
<gene>
    <name evidence="1" type="ORF">COCVIDRAFT_109486</name>
</gene>
<dbReference type="Proteomes" id="UP000054337">
    <property type="component" value="Unassembled WGS sequence"/>
</dbReference>
<keyword evidence="2" id="KW-1185">Reference proteome</keyword>
<reference evidence="1 2" key="1">
    <citation type="journal article" date="2013" name="PLoS Genet.">
        <title>Comparative genome structure, secondary metabolite, and effector coding capacity across Cochliobolus pathogens.</title>
        <authorList>
            <person name="Condon B.J."/>
            <person name="Leng Y."/>
            <person name="Wu D."/>
            <person name="Bushley K.E."/>
            <person name="Ohm R.A."/>
            <person name="Otillar R."/>
            <person name="Martin J."/>
            <person name="Schackwitz W."/>
            <person name="Grimwood J."/>
            <person name="MohdZainudin N."/>
            <person name="Xue C."/>
            <person name="Wang R."/>
            <person name="Manning V.A."/>
            <person name="Dhillon B."/>
            <person name="Tu Z.J."/>
            <person name="Steffenson B.J."/>
            <person name="Salamov A."/>
            <person name="Sun H."/>
            <person name="Lowry S."/>
            <person name="LaButti K."/>
            <person name="Han J."/>
            <person name="Copeland A."/>
            <person name="Lindquist E."/>
            <person name="Barry K."/>
            <person name="Schmutz J."/>
            <person name="Baker S.E."/>
            <person name="Ciuffetti L.M."/>
            <person name="Grigoriev I.V."/>
            <person name="Zhong S."/>
            <person name="Turgeon B.G."/>
        </authorList>
    </citation>
    <scope>NUCLEOTIDE SEQUENCE [LARGE SCALE GENOMIC DNA]</scope>
    <source>
        <strain evidence="1 2">FI3</strain>
    </source>
</reference>
<dbReference type="RefSeq" id="XP_014552732.1">
    <property type="nucleotide sequence ID" value="XM_014697246.1"/>
</dbReference>
<proteinExistence type="predicted"/>
<protein>
    <submittedName>
        <fullName evidence="1">Uncharacterized protein</fullName>
    </submittedName>
</protein>
<dbReference type="GeneID" id="26249587"/>
<feature type="non-terminal residue" evidence="1">
    <location>
        <position position="1"/>
    </location>
</feature>
<sequence>TIVPKSGQHQDMDVVVPHTQFNPCWAKYHRFQPRQHNSSLGDISPPALILIDIFIVNNSGMSSAITERHAPTDIHLAERYFVKFLQQKQTLVHTLKKLVRGLAASKT</sequence>
<accession>W7E7T0</accession>
<dbReference type="HOGENOM" id="CLU_2216054_0_0_1"/>
<organism evidence="1 2">
    <name type="scientific">Bipolaris victoriae (strain FI3)</name>
    <name type="common">Victoria blight of oats agent</name>
    <name type="synonym">Cochliobolus victoriae</name>
    <dbReference type="NCBI Taxonomy" id="930091"/>
    <lineage>
        <taxon>Eukaryota</taxon>
        <taxon>Fungi</taxon>
        <taxon>Dikarya</taxon>
        <taxon>Ascomycota</taxon>
        <taxon>Pezizomycotina</taxon>
        <taxon>Dothideomycetes</taxon>
        <taxon>Pleosporomycetidae</taxon>
        <taxon>Pleosporales</taxon>
        <taxon>Pleosporineae</taxon>
        <taxon>Pleosporaceae</taxon>
        <taxon>Bipolaris</taxon>
    </lineage>
</organism>
<evidence type="ECO:0000313" key="1">
    <source>
        <dbReference type="EMBL" id="EUN23154.1"/>
    </source>
</evidence>
<dbReference type="EMBL" id="KI968793">
    <property type="protein sequence ID" value="EUN23154.1"/>
    <property type="molecule type" value="Genomic_DNA"/>
</dbReference>
<dbReference type="AlphaFoldDB" id="W7E7T0"/>